<keyword evidence="3" id="KW-1185">Reference proteome</keyword>
<reference evidence="2 3" key="1">
    <citation type="submission" date="2024-04" db="EMBL/GenBank/DDBJ databases">
        <authorList>
            <person name="Wu Y.S."/>
            <person name="Zhang L."/>
        </authorList>
    </citation>
    <scope>NUCLEOTIDE SEQUENCE [LARGE SCALE GENOMIC DNA]</scope>
    <source>
        <strain evidence="2 3">KG-01</strain>
    </source>
</reference>
<organism evidence="2 3">
    <name type="scientific">Kurthia gibsonii</name>
    <dbReference type="NCBI Taxonomy" id="33946"/>
    <lineage>
        <taxon>Bacteria</taxon>
        <taxon>Bacillati</taxon>
        <taxon>Bacillota</taxon>
        <taxon>Bacilli</taxon>
        <taxon>Bacillales</taxon>
        <taxon>Caryophanaceae</taxon>
        <taxon>Kurthia</taxon>
    </lineage>
</organism>
<feature type="domain" description="Tubby C-terminal" evidence="1">
    <location>
        <begin position="4"/>
        <end position="171"/>
    </location>
</feature>
<evidence type="ECO:0000259" key="1">
    <source>
        <dbReference type="Pfam" id="PF23728"/>
    </source>
</evidence>
<dbReference type="Proteomes" id="UP001398420">
    <property type="component" value="Unassembled WGS sequence"/>
</dbReference>
<gene>
    <name evidence="2" type="ORF">AAF454_10010</name>
</gene>
<dbReference type="EMBL" id="JBCEWA010000007">
    <property type="protein sequence ID" value="MEL5988731.1"/>
    <property type="molecule type" value="Genomic_DNA"/>
</dbReference>
<proteinExistence type="predicted"/>
<accession>A0ABU9LQE5</accession>
<protein>
    <recommendedName>
        <fullName evidence="1">Tubby C-terminal domain-containing protein</fullName>
    </recommendedName>
</protein>
<evidence type="ECO:0000313" key="3">
    <source>
        <dbReference type="Proteomes" id="UP001398420"/>
    </source>
</evidence>
<comment type="caution">
    <text evidence="2">The sequence shown here is derived from an EMBL/GenBank/DDBJ whole genome shotgun (WGS) entry which is preliminary data.</text>
</comment>
<name>A0ABU9LQE5_9BACL</name>
<sequence>MQAYYYEIPAHLQHTEKEAIICDEQQVGTIQRVYSNGLKKVIDRMFDQKYFVQIDTKIEGFAPVTCKKIQRKGKIYYDAIEEGQPLYRIAYIGWKELIPDLMISNKKEQMTLEMNREDWSPFLYDEKTIARWRADYIEEKDTFRITFEMLEDSPFQNPALFLAIAQAALFIGA</sequence>
<dbReference type="InterPro" id="IPR056944">
    <property type="entry name" value="Tubby_C-like"/>
</dbReference>
<dbReference type="Pfam" id="PF23728">
    <property type="entry name" value="Tubby_C_like"/>
    <property type="match status" value="1"/>
</dbReference>
<evidence type="ECO:0000313" key="2">
    <source>
        <dbReference type="EMBL" id="MEL5988731.1"/>
    </source>
</evidence>
<dbReference type="RefSeq" id="WP_068453234.1">
    <property type="nucleotide sequence ID" value="NZ_JBCEWA010000007.1"/>
</dbReference>